<feature type="compositionally biased region" description="Polar residues" evidence="1">
    <location>
        <begin position="66"/>
        <end position="81"/>
    </location>
</feature>
<feature type="region of interest" description="Disordered" evidence="1">
    <location>
        <begin position="60"/>
        <end position="81"/>
    </location>
</feature>
<reference evidence="2" key="1">
    <citation type="journal article" date="2023" name="Plant Biotechnol. J.">
        <title>Chromosome-level wild Hevea brasiliensis genome provides new tools for genomic-assisted breeding and valuable loci to elevate rubber yield.</title>
        <authorList>
            <person name="Cheng H."/>
            <person name="Song X."/>
            <person name="Hu Y."/>
            <person name="Wu T."/>
            <person name="Yang Q."/>
            <person name="An Z."/>
            <person name="Feng S."/>
            <person name="Deng Z."/>
            <person name="Wu W."/>
            <person name="Zeng X."/>
            <person name="Tu M."/>
            <person name="Wang X."/>
            <person name="Huang H."/>
        </authorList>
    </citation>
    <scope>NUCLEOTIDE SEQUENCE</scope>
    <source>
        <strain evidence="2">MT/VB/25A 57/8</strain>
    </source>
</reference>
<dbReference type="PANTHER" id="PTHR46619">
    <property type="entry name" value="RNA RECOGNITION MOTIF XS DOMAIN PROTEIN-RELATED"/>
    <property type="match status" value="1"/>
</dbReference>
<accession>A0ABQ9MFZ1</accession>
<evidence type="ECO:0000256" key="1">
    <source>
        <dbReference type="SAM" id="MobiDB-lite"/>
    </source>
</evidence>
<organism evidence="2 3">
    <name type="scientific">Hevea brasiliensis</name>
    <name type="common">Para rubber tree</name>
    <name type="synonym">Siphonia brasiliensis</name>
    <dbReference type="NCBI Taxonomy" id="3981"/>
    <lineage>
        <taxon>Eukaryota</taxon>
        <taxon>Viridiplantae</taxon>
        <taxon>Streptophyta</taxon>
        <taxon>Embryophyta</taxon>
        <taxon>Tracheophyta</taxon>
        <taxon>Spermatophyta</taxon>
        <taxon>Magnoliopsida</taxon>
        <taxon>eudicotyledons</taxon>
        <taxon>Gunneridae</taxon>
        <taxon>Pentapetalae</taxon>
        <taxon>rosids</taxon>
        <taxon>fabids</taxon>
        <taxon>Malpighiales</taxon>
        <taxon>Euphorbiaceae</taxon>
        <taxon>Crotonoideae</taxon>
        <taxon>Micrandreae</taxon>
        <taxon>Hevea</taxon>
    </lineage>
</organism>
<dbReference type="PANTHER" id="PTHR46619:SF2">
    <property type="entry name" value="XS DOMAIN PROTEIN"/>
    <property type="match status" value="1"/>
</dbReference>
<proteinExistence type="predicted"/>
<protein>
    <recommendedName>
        <fullName evidence="4">XS domain-containing protein</fullName>
    </recommendedName>
</protein>
<sequence length="667" mass="75150">MRERRHADIRPGSLPRQESRGRDPPIQENWQFSSSYRSLGPSGPEHDRSRFIRGREEQLHAGDVGTRSQPQPRNTENQNFGGNLCFSGLNWSNDPFPAERGRFVDMGSVQRGECSEERYGQWQKLSGFSETLLGKRRESTSMKFQWDKLLAYKKPTNANTDGNNLGGFRDSDVVPNSMSMKNVGGGSSRTCFSPRMDPTNTRRNCGLVDGGYSSSSPLGIFEGSEKRTSIVDSIVDKIEGNSNINDDTTFRDNLIRERKMLLQNYTSLGEDEKDLDCKSLNLNPEILQFVAEHGFERHAGGNGSYGDGLEKLPVSYEEFYSTGSSSQRLFTPEEASEIRIKSSLDIEMDSDYQKIMLSCDRNALDEIPDSICGDGDCSYEDIEQLPMLENSRWGEYRGSNTGRMIDGVAIYANVNLGNTLSSKYAVPSKQRLSSKFVKPSKSDIKKRLGPARRSVKQRLGPAPNAGKRLGLSLKVKKKRPWVNIQEEITPENFEQNLNVQKVKSLELEKRYDRTEPPEDSEEFMLLVQSAFLKFVKVLNENSANRRKYLEEGRAGTMKCSICGSSKEFVDTLSLAQHTFMSTKVGSRSEHLGFHKALCVLMGWNNIRGPNGKWIPHLLPDTEALSLKEDLIIWPPVVLIHNSSISNYNLNERMIVTIEGLKDILRGM</sequence>
<dbReference type="EMBL" id="JARPOI010000006">
    <property type="protein sequence ID" value="KAJ9177966.1"/>
    <property type="molecule type" value="Genomic_DNA"/>
</dbReference>
<feature type="region of interest" description="Disordered" evidence="1">
    <location>
        <begin position="1"/>
        <end position="48"/>
    </location>
</feature>
<evidence type="ECO:0000313" key="2">
    <source>
        <dbReference type="EMBL" id="KAJ9177966.1"/>
    </source>
</evidence>
<keyword evidence="3" id="KW-1185">Reference proteome</keyword>
<comment type="caution">
    <text evidence="2">The sequence shown here is derived from an EMBL/GenBank/DDBJ whole genome shotgun (WGS) entry which is preliminary data.</text>
</comment>
<gene>
    <name evidence="2" type="ORF">P3X46_009889</name>
</gene>
<evidence type="ECO:0000313" key="3">
    <source>
        <dbReference type="Proteomes" id="UP001174677"/>
    </source>
</evidence>
<evidence type="ECO:0008006" key="4">
    <source>
        <dbReference type="Google" id="ProtNLM"/>
    </source>
</evidence>
<feature type="compositionally biased region" description="Polar residues" evidence="1">
    <location>
        <begin position="28"/>
        <end position="37"/>
    </location>
</feature>
<name>A0ABQ9MFZ1_HEVBR</name>
<dbReference type="Proteomes" id="UP001174677">
    <property type="component" value="Chromosome 6"/>
</dbReference>